<keyword evidence="1 2" id="KW-1015">Disulfide bond</keyword>
<evidence type="ECO:0000259" key="3">
    <source>
        <dbReference type="PROSITE" id="PS01180"/>
    </source>
</evidence>
<dbReference type="KEGG" id="apln:108737362"/>
<name>A0A1W4WYU0_AGRPL</name>
<dbReference type="GeneID" id="108737362"/>
<sequence>MPLPALFPIFTYVNLSNQMCLSSSGDFGVCLSSSAECRQRGGFSTTPCAAGYGACCIVRATCGMTVRENITYFVQMGYPRAYNGIGSCQVTLIKPNLNICQYRLDFDLFNTTGPESTNHLCNDDQFIVVGSSPIPTICGINTGNHMYINAGNGISNPITLSIVTSGSSFSRSWKIRISQIPCNAQYKADDNCLQYHTGVSGQMKSFNYGVTDGRQLSNQDYSICIRAERNFCSIQYTQCFDSAHLRNVSFTLTGDSRDVVPSMVGSNFCRSDFLVVPLASNIGRTTTEQSSTIDRICGGILAADVTRIPSTIRSNVRPFRLYFHTDSVEAPLDIGNRGFCINYVQQPCGNSFS</sequence>
<feature type="domain" description="CUB" evidence="3">
    <location>
        <begin position="62"/>
        <end position="180"/>
    </location>
</feature>
<dbReference type="STRING" id="224129.A0A1W4WYU0"/>
<gene>
    <name evidence="5" type="primary">LOC108737362</name>
</gene>
<feature type="disulfide bond" evidence="2">
    <location>
        <begin position="121"/>
        <end position="138"/>
    </location>
</feature>
<dbReference type="AlphaFoldDB" id="A0A1W4WYU0"/>
<reference evidence="5" key="1">
    <citation type="submission" date="2025-08" db="UniProtKB">
        <authorList>
            <consortium name="RefSeq"/>
        </authorList>
    </citation>
    <scope>IDENTIFICATION</scope>
    <source>
        <tissue evidence="5">Entire body</tissue>
    </source>
</reference>
<evidence type="ECO:0000313" key="5">
    <source>
        <dbReference type="RefSeq" id="XP_018325682.1"/>
    </source>
</evidence>
<comment type="caution">
    <text evidence="2">Lacks conserved residue(s) required for the propagation of feature annotation.</text>
</comment>
<dbReference type="InParanoid" id="A0A1W4WYU0"/>
<dbReference type="InterPro" id="IPR058698">
    <property type="entry name" value="CUB_metazoa"/>
</dbReference>
<accession>A0A1W4WYU0</accession>
<dbReference type="PROSITE" id="PS01180">
    <property type="entry name" value="CUB"/>
    <property type="match status" value="2"/>
</dbReference>
<dbReference type="PANTHER" id="PTHR33236">
    <property type="entry name" value="INTRAFLAGELLAR TRANSPORT PROTEIN 122 FAMILY PROTEIN-RELATED"/>
    <property type="match status" value="1"/>
</dbReference>
<dbReference type="Gene3D" id="2.60.120.290">
    <property type="entry name" value="Spermadhesin, CUB domain"/>
    <property type="match status" value="1"/>
</dbReference>
<dbReference type="OrthoDB" id="2105077at2759"/>
<keyword evidence="4" id="KW-1185">Reference proteome</keyword>
<proteinExistence type="predicted"/>
<protein>
    <submittedName>
        <fullName evidence="5">Uncharacterized protein LOC108737362</fullName>
    </submittedName>
</protein>
<dbReference type="SUPFAM" id="SSF49854">
    <property type="entry name" value="Spermadhesin, CUB domain"/>
    <property type="match status" value="1"/>
</dbReference>
<evidence type="ECO:0000313" key="4">
    <source>
        <dbReference type="Proteomes" id="UP000192223"/>
    </source>
</evidence>
<evidence type="ECO:0000256" key="1">
    <source>
        <dbReference type="ARBA" id="ARBA00023157"/>
    </source>
</evidence>
<dbReference type="PANTHER" id="PTHR33236:SF6">
    <property type="entry name" value="CUB DOMAIN-CONTAINING PROTEIN"/>
    <property type="match status" value="1"/>
</dbReference>
<dbReference type="Proteomes" id="UP000192223">
    <property type="component" value="Unplaced"/>
</dbReference>
<dbReference type="RefSeq" id="XP_018325682.1">
    <property type="nucleotide sequence ID" value="XM_018470180.1"/>
</dbReference>
<dbReference type="Pfam" id="PF26080">
    <property type="entry name" value="CUB_animal"/>
    <property type="match status" value="1"/>
</dbReference>
<organism evidence="4 5">
    <name type="scientific">Agrilus planipennis</name>
    <name type="common">Emerald ash borer</name>
    <name type="synonym">Agrilus marcopoli</name>
    <dbReference type="NCBI Taxonomy" id="224129"/>
    <lineage>
        <taxon>Eukaryota</taxon>
        <taxon>Metazoa</taxon>
        <taxon>Ecdysozoa</taxon>
        <taxon>Arthropoda</taxon>
        <taxon>Hexapoda</taxon>
        <taxon>Insecta</taxon>
        <taxon>Pterygota</taxon>
        <taxon>Neoptera</taxon>
        <taxon>Endopterygota</taxon>
        <taxon>Coleoptera</taxon>
        <taxon>Polyphaga</taxon>
        <taxon>Elateriformia</taxon>
        <taxon>Buprestoidea</taxon>
        <taxon>Buprestidae</taxon>
        <taxon>Agrilinae</taxon>
        <taxon>Agrilus</taxon>
    </lineage>
</organism>
<feature type="domain" description="CUB" evidence="3">
    <location>
        <begin position="182"/>
        <end position="346"/>
    </location>
</feature>
<evidence type="ECO:0000256" key="2">
    <source>
        <dbReference type="PROSITE-ProRule" id="PRU00059"/>
    </source>
</evidence>
<dbReference type="InterPro" id="IPR035914">
    <property type="entry name" value="Sperma_CUB_dom_sf"/>
</dbReference>
<dbReference type="InterPro" id="IPR000859">
    <property type="entry name" value="CUB_dom"/>
</dbReference>